<dbReference type="GO" id="GO:0005199">
    <property type="term" value="F:structural constituent of cell wall"/>
    <property type="evidence" value="ECO:0007669"/>
    <property type="project" value="InterPro"/>
</dbReference>
<gene>
    <name evidence="3" type="ORF">N7515_001939</name>
</gene>
<reference evidence="3" key="1">
    <citation type="submission" date="2022-11" db="EMBL/GenBank/DDBJ databases">
        <authorList>
            <person name="Petersen C."/>
        </authorList>
    </citation>
    <scope>NUCLEOTIDE SEQUENCE</scope>
    <source>
        <strain evidence="3">IBT 22155</strain>
    </source>
</reference>
<dbReference type="AlphaFoldDB" id="A0A9W9HAN3"/>
<feature type="chain" id="PRO_5040996869" description="Clock-controlled protein 6" evidence="2">
    <location>
        <begin position="18"/>
        <end position="142"/>
    </location>
</feature>
<dbReference type="EMBL" id="JAPQKL010000002">
    <property type="protein sequence ID" value="KAJ5143152.1"/>
    <property type="molecule type" value="Genomic_DNA"/>
</dbReference>
<keyword evidence="2" id="KW-0732">Signal</keyword>
<name>A0A9W9HAN3_9EURO</name>
<dbReference type="GeneID" id="81401853"/>
<proteinExistence type="predicted"/>
<accession>A0A9W9HAN3</accession>
<dbReference type="PANTHER" id="PTHR35523:SF1">
    <property type="entry name" value="CELL WALL PROTEIN SED1"/>
    <property type="match status" value="1"/>
</dbReference>
<dbReference type="InterPro" id="IPR038843">
    <property type="entry name" value="Sed1/Spi1"/>
</dbReference>
<dbReference type="OrthoDB" id="4094614at2759"/>
<feature type="signal peptide" evidence="2">
    <location>
        <begin position="1"/>
        <end position="17"/>
    </location>
</feature>
<dbReference type="Proteomes" id="UP001149079">
    <property type="component" value="Unassembled WGS sequence"/>
</dbReference>
<evidence type="ECO:0000313" key="4">
    <source>
        <dbReference type="Proteomes" id="UP001149079"/>
    </source>
</evidence>
<organism evidence="3 4">
    <name type="scientific">Penicillium bovifimosum</name>
    <dbReference type="NCBI Taxonomy" id="126998"/>
    <lineage>
        <taxon>Eukaryota</taxon>
        <taxon>Fungi</taxon>
        <taxon>Dikarya</taxon>
        <taxon>Ascomycota</taxon>
        <taxon>Pezizomycotina</taxon>
        <taxon>Eurotiomycetes</taxon>
        <taxon>Eurotiomycetidae</taxon>
        <taxon>Eurotiales</taxon>
        <taxon>Aspergillaceae</taxon>
        <taxon>Penicillium</taxon>
    </lineage>
</organism>
<dbReference type="RefSeq" id="XP_056524796.1">
    <property type="nucleotide sequence ID" value="XM_056662683.1"/>
</dbReference>
<evidence type="ECO:0000256" key="2">
    <source>
        <dbReference type="SAM" id="SignalP"/>
    </source>
</evidence>
<evidence type="ECO:0000256" key="1">
    <source>
        <dbReference type="SAM" id="MobiDB-lite"/>
    </source>
</evidence>
<evidence type="ECO:0008006" key="5">
    <source>
        <dbReference type="Google" id="ProtNLM"/>
    </source>
</evidence>
<feature type="compositionally biased region" description="Low complexity" evidence="1">
    <location>
        <begin position="101"/>
        <end position="111"/>
    </location>
</feature>
<protein>
    <recommendedName>
        <fullName evidence="5">Clock-controlled protein 6</fullName>
    </recommendedName>
</protein>
<evidence type="ECO:0000313" key="3">
    <source>
        <dbReference type="EMBL" id="KAJ5143152.1"/>
    </source>
</evidence>
<sequence>MRFSVAAVAACAAGAMAGVVTETVTAFTTYCPEATSVVHGSHTYSISTPGHITMSHGPYTVTRPLLSSTVTECHSCSSSTPVIPVVPSGATSTPLAPNPVPTGASSAAPTPSQPAFNAGAVNAATGAGAGLAAVFGVVALLL</sequence>
<dbReference type="GO" id="GO:0009277">
    <property type="term" value="C:fungal-type cell wall"/>
    <property type="evidence" value="ECO:0007669"/>
    <property type="project" value="TreeGrafter"/>
</dbReference>
<feature type="region of interest" description="Disordered" evidence="1">
    <location>
        <begin position="90"/>
        <end position="111"/>
    </location>
</feature>
<dbReference type="GO" id="GO:0031505">
    <property type="term" value="P:fungal-type cell wall organization"/>
    <property type="evidence" value="ECO:0007669"/>
    <property type="project" value="InterPro"/>
</dbReference>
<comment type="caution">
    <text evidence="3">The sequence shown here is derived from an EMBL/GenBank/DDBJ whole genome shotgun (WGS) entry which is preliminary data.</text>
</comment>
<reference evidence="3" key="2">
    <citation type="journal article" date="2023" name="IMA Fungus">
        <title>Comparative genomic study of the Penicillium genus elucidates a diverse pangenome and 15 lateral gene transfer events.</title>
        <authorList>
            <person name="Petersen C."/>
            <person name="Sorensen T."/>
            <person name="Nielsen M.R."/>
            <person name="Sondergaard T.E."/>
            <person name="Sorensen J.L."/>
            <person name="Fitzpatrick D.A."/>
            <person name="Frisvad J.C."/>
            <person name="Nielsen K.L."/>
        </authorList>
    </citation>
    <scope>NUCLEOTIDE SEQUENCE</scope>
    <source>
        <strain evidence="3">IBT 22155</strain>
    </source>
</reference>
<keyword evidence="4" id="KW-1185">Reference proteome</keyword>
<dbReference type="PANTHER" id="PTHR35523">
    <property type="entry name" value="CELL WALL PROTEIN SED1"/>
    <property type="match status" value="1"/>
</dbReference>